<gene>
    <name evidence="5" type="ORF">A4D02_16675</name>
</gene>
<dbReference type="GO" id="GO:0008233">
    <property type="term" value="F:peptidase activity"/>
    <property type="evidence" value="ECO:0007669"/>
    <property type="project" value="UniProtKB-KW"/>
</dbReference>
<dbReference type="Pfam" id="PF01750">
    <property type="entry name" value="HycI"/>
    <property type="match status" value="1"/>
</dbReference>
<evidence type="ECO:0000313" key="5">
    <source>
        <dbReference type="EMBL" id="OQP40543.1"/>
    </source>
</evidence>
<dbReference type="NCBIfam" id="TIGR00072">
    <property type="entry name" value="hydrog_prot"/>
    <property type="match status" value="1"/>
</dbReference>
<dbReference type="GO" id="GO:0006508">
    <property type="term" value="P:proteolysis"/>
    <property type="evidence" value="ECO:0007669"/>
    <property type="project" value="UniProtKB-KW"/>
</dbReference>
<dbReference type="Gene3D" id="3.40.50.1450">
    <property type="entry name" value="HybD-like"/>
    <property type="match status" value="1"/>
</dbReference>
<evidence type="ECO:0000313" key="6">
    <source>
        <dbReference type="Proteomes" id="UP000192277"/>
    </source>
</evidence>
<keyword evidence="2 5" id="KW-0645">Protease</keyword>
<evidence type="ECO:0000256" key="2">
    <source>
        <dbReference type="ARBA" id="ARBA00022670"/>
    </source>
</evidence>
<keyword evidence="4" id="KW-0378">Hydrolase</keyword>
<protein>
    <submittedName>
        <fullName evidence="5">Hydrogenase maturation protease</fullName>
    </submittedName>
</protein>
<name>A0ABX3NNQ5_9BACT</name>
<dbReference type="Proteomes" id="UP000192277">
    <property type="component" value="Unassembled WGS sequence"/>
</dbReference>
<accession>A0ABX3NNQ5</accession>
<organism evidence="5 6">
    <name type="scientific">Niastella koreensis</name>
    <dbReference type="NCBI Taxonomy" id="354356"/>
    <lineage>
        <taxon>Bacteria</taxon>
        <taxon>Pseudomonadati</taxon>
        <taxon>Bacteroidota</taxon>
        <taxon>Chitinophagia</taxon>
        <taxon>Chitinophagales</taxon>
        <taxon>Chitinophagaceae</taxon>
        <taxon>Niastella</taxon>
    </lineage>
</organism>
<dbReference type="PANTHER" id="PTHR30302:SF1">
    <property type="entry name" value="HYDROGENASE 2 MATURATION PROTEASE"/>
    <property type="match status" value="1"/>
</dbReference>
<keyword evidence="3" id="KW-0064">Aspartyl protease</keyword>
<reference evidence="5 6" key="1">
    <citation type="submission" date="2016-04" db="EMBL/GenBank/DDBJ databases">
        <authorList>
            <person name="Chen L."/>
            <person name="Zhuang W."/>
            <person name="Wang G."/>
        </authorList>
    </citation>
    <scope>NUCLEOTIDE SEQUENCE [LARGE SCALE GENOMIC DNA]</scope>
    <source>
        <strain evidence="6">GR20</strain>
    </source>
</reference>
<dbReference type="PRINTS" id="PR00446">
    <property type="entry name" value="HYDRGNUPTAKE"/>
</dbReference>
<evidence type="ECO:0000256" key="4">
    <source>
        <dbReference type="ARBA" id="ARBA00022801"/>
    </source>
</evidence>
<dbReference type="InterPro" id="IPR000671">
    <property type="entry name" value="Peptidase_A31"/>
</dbReference>
<dbReference type="RefSeq" id="WP_014217546.1">
    <property type="nucleotide sequence ID" value="NZ_LWBO01000077.1"/>
</dbReference>
<evidence type="ECO:0000256" key="1">
    <source>
        <dbReference type="ARBA" id="ARBA00006814"/>
    </source>
</evidence>
<keyword evidence="6" id="KW-1185">Reference proteome</keyword>
<dbReference type="PANTHER" id="PTHR30302">
    <property type="entry name" value="HYDROGENASE 1 MATURATION PROTEASE"/>
    <property type="match status" value="1"/>
</dbReference>
<dbReference type="InterPro" id="IPR023430">
    <property type="entry name" value="Pept_HybD-like_dom_sf"/>
</dbReference>
<dbReference type="SUPFAM" id="SSF53163">
    <property type="entry name" value="HybD-like"/>
    <property type="match status" value="1"/>
</dbReference>
<dbReference type="EMBL" id="LWBO01000077">
    <property type="protein sequence ID" value="OQP40543.1"/>
    <property type="molecule type" value="Genomic_DNA"/>
</dbReference>
<comment type="similarity">
    <text evidence="1">Belongs to the peptidase A31 family.</text>
</comment>
<dbReference type="CDD" id="cd00518">
    <property type="entry name" value="H2MP"/>
    <property type="match status" value="1"/>
</dbReference>
<evidence type="ECO:0000256" key="3">
    <source>
        <dbReference type="ARBA" id="ARBA00022750"/>
    </source>
</evidence>
<sequence>MQVNNRVLFLGIGNYLMGDEGIGVHVAQRMAAAVPTPRLDILDGGTGGFYLLEYFEQYDEVIIVDATLDRRKPGTIRHITPRFASDFPQAMSTHDIGLKDLVGALQLLGRMPVIHLLVVSIETVQQQGTALTNELEAVVPELMKRVSAFAAAMDDGVQNQLPLRLTGT</sequence>
<proteinExistence type="inferred from homology"/>
<comment type="caution">
    <text evidence="5">The sequence shown here is derived from an EMBL/GenBank/DDBJ whole genome shotgun (WGS) entry which is preliminary data.</text>
</comment>